<comment type="caution">
    <text evidence="1">The sequence shown here is derived from an EMBL/GenBank/DDBJ whole genome shotgun (WGS) entry which is preliminary data.</text>
</comment>
<organism evidence="1 2">
    <name type="scientific">Mesonia aestuariivivens</name>
    <dbReference type="NCBI Taxonomy" id="2796128"/>
    <lineage>
        <taxon>Bacteria</taxon>
        <taxon>Pseudomonadati</taxon>
        <taxon>Bacteroidota</taxon>
        <taxon>Flavobacteriia</taxon>
        <taxon>Flavobacteriales</taxon>
        <taxon>Flavobacteriaceae</taxon>
        <taxon>Mesonia</taxon>
    </lineage>
</organism>
<evidence type="ECO:0008006" key="3">
    <source>
        <dbReference type="Google" id="ProtNLM"/>
    </source>
</evidence>
<dbReference type="RefSeq" id="WP_219039951.1">
    <property type="nucleotide sequence ID" value="NZ_JAHWDF010000006.1"/>
</dbReference>
<evidence type="ECO:0000313" key="2">
    <source>
        <dbReference type="Proteomes" id="UP000719267"/>
    </source>
</evidence>
<keyword evidence="2" id="KW-1185">Reference proteome</keyword>
<proteinExistence type="predicted"/>
<reference evidence="1 2" key="1">
    <citation type="submission" date="2021-07" db="EMBL/GenBank/DDBJ databases">
        <title>Mesonia aestuariivivens sp. nov., isolated from a tidal flat.</title>
        <authorList>
            <person name="Kim Y.-O."/>
            <person name="Yoon J.-H."/>
        </authorList>
    </citation>
    <scope>NUCLEOTIDE SEQUENCE [LARGE SCALE GENOMIC DNA]</scope>
    <source>
        <strain evidence="1 2">JHPTF-M18</strain>
    </source>
</reference>
<gene>
    <name evidence="1" type="ORF">KW502_07610</name>
</gene>
<name>A0ABS6W1C9_9FLAO</name>
<evidence type="ECO:0000313" key="1">
    <source>
        <dbReference type="EMBL" id="MBW2961662.1"/>
    </source>
</evidence>
<protein>
    <recommendedName>
        <fullName evidence="3">TerB family tellurite resistance protein</fullName>
    </recommendedName>
</protein>
<dbReference type="Proteomes" id="UP000719267">
    <property type="component" value="Unassembled WGS sequence"/>
</dbReference>
<sequence>MLSKGIKDEEKEQVDKALNQLLTWSYIPEEWQKQDREKFSLHLKQQLDYTLNELLAAENDDFKKHLNKKKFDFDLYEKLADLFQQIIDLETPAHQALLAEKIIFIYETAQEESKTFSFDLVQKISATQKYLSNS</sequence>
<accession>A0ABS6W1C9</accession>
<dbReference type="EMBL" id="JAHWDF010000006">
    <property type="protein sequence ID" value="MBW2961662.1"/>
    <property type="molecule type" value="Genomic_DNA"/>
</dbReference>